<dbReference type="AlphaFoldDB" id="A0A0D2ADS4"/>
<organism evidence="1 2">
    <name type="scientific">Cladophialophora immunda</name>
    <dbReference type="NCBI Taxonomy" id="569365"/>
    <lineage>
        <taxon>Eukaryota</taxon>
        <taxon>Fungi</taxon>
        <taxon>Dikarya</taxon>
        <taxon>Ascomycota</taxon>
        <taxon>Pezizomycotina</taxon>
        <taxon>Eurotiomycetes</taxon>
        <taxon>Chaetothyriomycetidae</taxon>
        <taxon>Chaetothyriales</taxon>
        <taxon>Herpotrichiellaceae</taxon>
        <taxon>Cladophialophora</taxon>
    </lineage>
</organism>
<dbReference type="VEuPathDB" id="FungiDB:PV07_11255"/>
<dbReference type="RefSeq" id="XP_016243238.1">
    <property type="nucleotide sequence ID" value="XM_016398676.1"/>
</dbReference>
<dbReference type="GeneID" id="27350449"/>
<protein>
    <submittedName>
        <fullName evidence="1">Uncharacterized protein</fullName>
    </submittedName>
</protein>
<evidence type="ECO:0000313" key="2">
    <source>
        <dbReference type="Proteomes" id="UP000054466"/>
    </source>
</evidence>
<keyword evidence="2" id="KW-1185">Reference proteome</keyword>
<evidence type="ECO:0000313" key="1">
    <source>
        <dbReference type="EMBL" id="KIW23022.1"/>
    </source>
</evidence>
<sequence>MLATRFIGRRRPPLSRFKIRLHTCSPDFSRTFQGSSMRSMRPSAATHADSCEEIYIQVMLPPARASIVSGRPQRTAADIVLCSQGHVTPYFRVHHKGVGVSGTF</sequence>
<accession>A0A0D2ADS4</accession>
<dbReference type="Proteomes" id="UP000054466">
    <property type="component" value="Unassembled WGS sequence"/>
</dbReference>
<reference evidence="1 2" key="1">
    <citation type="submission" date="2015-01" db="EMBL/GenBank/DDBJ databases">
        <title>The Genome Sequence of Cladophialophora immunda CBS83496.</title>
        <authorList>
            <consortium name="The Broad Institute Genomics Platform"/>
            <person name="Cuomo C."/>
            <person name="de Hoog S."/>
            <person name="Gorbushina A."/>
            <person name="Stielow B."/>
            <person name="Teixiera M."/>
            <person name="Abouelleil A."/>
            <person name="Chapman S.B."/>
            <person name="Priest M."/>
            <person name="Young S.K."/>
            <person name="Wortman J."/>
            <person name="Nusbaum C."/>
            <person name="Birren B."/>
        </authorList>
    </citation>
    <scope>NUCLEOTIDE SEQUENCE [LARGE SCALE GENOMIC DNA]</scope>
    <source>
        <strain evidence="1 2">CBS 83496</strain>
    </source>
</reference>
<name>A0A0D2ADS4_9EURO</name>
<dbReference type="EMBL" id="KN847046">
    <property type="protein sequence ID" value="KIW23022.1"/>
    <property type="molecule type" value="Genomic_DNA"/>
</dbReference>
<proteinExistence type="predicted"/>
<gene>
    <name evidence="1" type="ORF">PV07_11255</name>
</gene>
<dbReference type="HOGENOM" id="CLU_2249853_0_0_1"/>